<dbReference type="InterPro" id="IPR033121">
    <property type="entry name" value="PEPTIDASE_A1"/>
</dbReference>
<dbReference type="SUPFAM" id="SSF50630">
    <property type="entry name" value="Acid proteases"/>
    <property type="match status" value="1"/>
</dbReference>
<comment type="similarity">
    <text evidence="1">Belongs to the peptidase A1 family.</text>
</comment>
<proteinExistence type="inferred from homology"/>
<accession>A0ABN7T904</accession>
<evidence type="ECO:0000256" key="1">
    <source>
        <dbReference type="ARBA" id="ARBA00007447"/>
    </source>
</evidence>
<name>A0ABN7T904_OIKDI</name>
<dbReference type="PROSITE" id="PS51767">
    <property type="entry name" value="PEPTIDASE_A1"/>
    <property type="match status" value="1"/>
</dbReference>
<sequence>MKFSMAVLLGAQALYRANLKGVENGEFPDGRSELLNFYDIQYIANITLGSPAQDLTVLLDTNFADFWVPSSKCEHSIGSGFACLNHNRYNSDLSITSREDGRNMTLQTSQGTISGFQTLDNLTTPYDGVLGLGRIGLSANGVVPVFERLLSSAAVSEPLIGLSFDRNPLDVSSSGELTWGGVNSEKFEGDFPADFQNFQSISDDYWTLNLNKVTSSDFAFEFCSSGCLGRVSTGSAFITGPRDQVRQINEHLGAVESIDGYWFFFCELVHRMPSLKFFLDGLPFTMDPDLSS</sequence>
<dbReference type="InterPro" id="IPR021109">
    <property type="entry name" value="Peptidase_aspartic_dom_sf"/>
</dbReference>
<organism evidence="3 4">
    <name type="scientific">Oikopleura dioica</name>
    <name type="common">Tunicate</name>
    <dbReference type="NCBI Taxonomy" id="34765"/>
    <lineage>
        <taxon>Eukaryota</taxon>
        <taxon>Metazoa</taxon>
        <taxon>Chordata</taxon>
        <taxon>Tunicata</taxon>
        <taxon>Appendicularia</taxon>
        <taxon>Copelata</taxon>
        <taxon>Oikopleuridae</taxon>
        <taxon>Oikopleura</taxon>
    </lineage>
</organism>
<feature type="domain" description="Peptidase A1" evidence="2">
    <location>
        <begin position="42"/>
        <end position="292"/>
    </location>
</feature>
<evidence type="ECO:0000313" key="4">
    <source>
        <dbReference type="Proteomes" id="UP001158576"/>
    </source>
</evidence>
<dbReference type="PRINTS" id="PR00792">
    <property type="entry name" value="PEPSIN"/>
</dbReference>
<evidence type="ECO:0000259" key="2">
    <source>
        <dbReference type="PROSITE" id="PS51767"/>
    </source>
</evidence>
<dbReference type="Proteomes" id="UP001158576">
    <property type="component" value="Chromosome 2"/>
</dbReference>
<evidence type="ECO:0000313" key="3">
    <source>
        <dbReference type="EMBL" id="CAG5110923.1"/>
    </source>
</evidence>
<dbReference type="PANTHER" id="PTHR47966">
    <property type="entry name" value="BETA-SITE APP-CLEAVING ENZYME, ISOFORM A-RELATED"/>
    <property type="match status" value="1"/>
</dbReference>
<dbReference type="InterPro" id="IPR001461">
    <property type="entry name" value="Aspartic_peptidase_A1"/>
</dbReference>
<dbReference type="Pfam" id="PF00026">
    <property type="entry name" value="Asp"/>
    <property type="match status" value="2"/>
</dbReference>
<reference evidence="3 4" key="1">
    <citation type="submission" date="2021-04" db="EMBL/GenBank/DDBJ databases">
        <authorList>
            <person name="Bliznina A."/>
        </authorList>
    </citation>
    <scope>NUCLEOTIDE SEQUENCE [LARGE SCALE GENOMIC DNA]</scope>
</reference>
<protein>
    <submittedName>
        <fullName evidence="3">Oidioi.mRNA.OKI2018_I69.chr2.g5270.t1.cds</fullName>
    </submittedName>
</protein>
<dbReference type="EMBL" id="OU015567">
    <property type="protein sequence ID" value="CAG5110923.1"/>
    <property type="molecule type" value="Genomic_DNA"/>
</dbReference>
<keyword evidence="4" id="KW-1185">Reference proteome</keyword>
<gene>
    <name evidence="3" type="ORF">OKIOD_LOCUS14035</name>
</gene>
<dbReference type="Gene3D" id="2.40.70.10">
    <property type="entry name" value="Acid Proteases"/>
    <property type="match status" value="3"/>
</dbReference>